<evidence type="ECO:0000313" key="2">
    <source>
        <dbReference type="EMBL" id="MBM7618849.1"/>
    </source>
</evidence>
<dbReference type="InterPro" id="IPR042274">
    <property type="entry name" value="YycH/YycI_2"/>
</dbReference>
<evidence type="ECO:0000259" key="1">
    <source>
        <dbReference type="Pfam" id="PF07435"/>
    </source>
</evidence>
<dbReference type="InterPro" id="IPR009996">
    <property type="entry name" value="YycH"/>
</dbReference>
<dbReference type="EMBL" id="JAFBED010000001">
    <property type="protein sequence ID" value="MBM7618849.1"/>
    <property type="molecule type" value="Genomic_DNA"/>
</dbReference>
<gene>
    <name evidence="2" type="ORF">JOC95_000691</name>
</gene>
<keyword evidence="3" id="KW-1185">Reference proteome</keyword>
<proteinExistence type="predicted"/>
<dbReference type="Pfam" id="PF07435">
    <property type="entry name" value="YycH"/>
    <property type="match status" value="1"/>
</dbReference>
<dbReference type="Gene3D" id="3.10.450.310">
    <property type="match status" value="1"/>
</dbReference>
<protein>
    <submittedName>
        <fullName evidence="2">Regulatory protein YycH of two-component signal transduction system YycFG</fullName>
    </submittedName>
</protein>
<organism evidence="2 3">
    <name type="scientific">Sutcliffiella tianshenii</name>
    <dbReference type="NCBI Taxonomy" id="1463404"/>
    <lineage>
        <taxon>Bacteria</taxon>
        <taxon>Bacillati</taxon>
        <taxon>Bacillota</taxon>
        <taxon>Bacilli</taxon>
        <taxon>Bacillales</taxon>
        <taxon>Bacillaceae</taxon>
        <taxon>Sutcliffiella</taxon>
    </lineage>
</organism>
<accession>A0ABS2NW52</accession>
<dbReference type="RefSeq" id="WP_204413322.1">
    <property type="nucleotide sequence ID" value="NZ_JAFBED010000001.1"/>
</dbReference>
<feature type="domain" description="Regulatory protein YycH" evidence="1">
    <location>
        <begin position="4"/>
        <end position="438"/>
    </location>
</feature>
<comment type="caution">
    <text evidence="2">The sequence shown here is derived from an EMBL/GenBank/DDBJ whole genome shotgun (WGS) entry which is preliminary data.</text>
</comment>
<name>A0ABS2NW52_9BACI</name>
<dbReference type="Proteomes" id="UP000737402">
    <property type="component" value="Unassembled WGS sequence"/>
</dbReference>
<dbReference type="CDD" id="cd15787">
    <property type="entry name" value="YycH_N"/>
    <property type="match status" value="1"/>
</dbReference>
<sequence>MKYENLKSLILTILVLTSLVLSWNLWTYQPSLDYTSNEKLLRNVEISKTEEPENIIRPSKILYHFDGVHYGTIENQEILRFTKEMKKWSLFDIDQTSTLIDEEEFIPFMHDNGKMEVIFPDDIPLETLRFLIGFTDEEVPNGTVDRILIDINNQGEKGAPILHLVNYEDRRMYKAKVNNISLSTLKEKFYTPSVIYNEYVSIAAEEDRYIFVPKGPIELPRMNFLTDSINPDEFRDALFNDPSVVTKDQMNVGEVYTDSERFMSVDRTYTQLQYVNTVLPNEANSPDFNVIERGIDFVNEHSGWTDRFQFSRWNVSDADYERVVFQLHVGNYPVMNRDGLTEINQVWRNNEVSSYSRPIYQLGPPINDPQTTILPPASQVERELNALKNLDMSTVQDIRVGYELKREMDYQGVFILEPVWMYLDNSSWSKVIFTETDELGGGM</sequence>
<reference evidence="2 3" key="1">
    <citation type="submission" date="2021-01" db="EMBL/GenBank/DDBJ databases">
        <title>Genomic Encyclopedia of Type Strains, Phase IV (KMG-IV): sequencing the most valuable type-strain genomes for metagenomic binning, comparative biology and taxonomic classification.</title>
        <authorList>
            <person name="Goeker M."/>
        </authorList>
    </citation>
    <scope>NUCLEOTIDE SEQUENCE [LARGE SCALE GENOMIC DNA]</scope>
    <source>
        <strain evidence="2 3">DSM 25879</strain>
    </source>
</reference>
<evidence type="ECO:0000313" key="3">
    <source>
        <dbReference type="Proteomes" id="UP000737402"/>
    </source>
</evidence>
<dbReference type="Gene3D" id="3.30.310.160">
    <property type="entry name" value="YycH protein, domain 2"/>
    <property type="match status" value="1"/>
</dbReference>